<sequence length="415" mass="44127">MSLLSRVGAFIRQDKGGVAVMFAIAAVPLILAAGAAIDYSRVVAAKGKVEAAADAAVLAATNSQSASKSVDEARRMGLDVFTTLTQGIGGAQITGVSLDISEQGLTRSARIRYSLQVPTTLTAVVGIQSMQAQGVAVASQTRAPYLDVYLVLDNSPSMGLGATTRDINLMTARLGCAFACHEGTRDDMYVQAKKIGALTRIESLRMATQQLIAVAGQTVAGPNQLRMAAYSFGLATNRPGLTQIFGLTSNLDLARARTNAFDLMLNVSPDLGSPIQKILRAANQVIPSAGDGFRPDAPQKVLFFVSDGVADERGAESCWQSLHDSGRCEQPVDPSICDAMKARGIKIAALYTTYLPLPGNEFYENQIRPFQNLIGPRMQACASPGLYAEVNPSQSLTDTMIELFKQSVKTTRLTQ</sequence>
<dbReference type="Pfam" id="PF13400">
    <property type="entry name" value="Tad"/>
    <property type="match status" value="1"/>
</dbReference>
<gene>
    <name evidence="2" type="ORF">SLNSH_12575</name>
</gene>
<evidence type="ECO:0000259" key="1">
    <source>
        <dbReference type="Pfam" id="PF13400"/>
    </source>
</evidence>
<name>A0A2T1HSJ1_9HYPH</name>
<organism evidence="2 3">
    <name type="scientific">Alsobacter soli</name>
    <dbReference type="NCBI Taxonomy" id="2109933"/>
    <lineage>
        <taxon>Bacteria</taxon>
        <taxon>Pseudomonadati</taxon>
        <taxon>Pseudomonadota</taxon>
        <taxon>Alphaproteobacteria</taxon>
        <taxon>Hyphomicrobiales</taxon>
        <taxon>Alsobacteraceae</taxon>
        <taxon>Alsobacter</taxon>
    </lineage>
</organism>
<evidence type="ECO:0000313" key="2">
    <source>
        <dbReference type="EMBL" id="PSC04607.1"/>
    </source>
</evidence>
<dbReference type="AlphaFoldDB" id="A0A2T1HSJ1"/>
<dbReference type="OrthoDB" id="7624353at2"/>
<dbReference type="Proteomes" id="UP000239772">
    <property type="component" value="Unassembled WGS sequence"/>
</dbReference>
<proteinExistence type="predicted"/>
<dbReference type="SUPFAM" id="SSF53300">
    <property type="entry name" value="vWA-like"/>
    <property type="match status" value="1"/>
</dbReference>
<keyword evidence="3" id="KW-1185">Reference proteome</keyword>
<comment type="caution">
    <text evidence="2">The sequence shown here is derived from an EMBL/GenBank/DDBJ whole genome shotgun (WGS) entry which is preliminary data.</text>
</comment>
<dbReference type="InterPro" id="IPR028087">
    <property type="entry name" value="Tad_N"/>
</dbReference>
<reference evidence="3" key="1">
    <citation type="submission" date="2018-03" db="EMBL/GenBank/DDBJ databases">
        <authorList>
            <person name="Sun L."/>
            <person name="Liu H."/>
            <person name="Chen W."/>
            <person name="Huang K."/>
            <person name="Liu W."/>
            <person name="Gao X."/>
        </authorList>
    </citation>
    <scope>NUCLEOTIDE SEQUENCE [LARGE SCALE GENOMIC DNA]</scope>
    <source>
        <strain evidence="3">SH9</strain>
    </source>
</reference>
<dbReference type="InterPro" id="IPR036465">
    <property type="entry name" value="vWFA_dom_sf"/>
</dbReference>
<dbReference type="EMBL" id="PVZS01000012">
    <property type="protein sequence ID" value="PSC04607.1"/>
    <property type="molecule type" value="Genomic_DNA"/>
</dbReference>
<evidence type="ECO:0000313" key="3">
    <source>
        <dbReference type="Proteomes" id="UP000239772"/>
    </source>
</evidence>
<dbReference type="RefSeq" id="WP_106337352.1">
    <property type="nucleotide sequence ID" value="NZ_PVZS01000012.1"/>
</dbReference>
<feature type="domain" description="Putative Flp pilus-assembly TadG-like N-terminal" evidence="1">
    <location>
        <begin position="17"/>
        <end position="60"/>
    </location>
</feature>
<dbReference type="Gene3D" id="3.40.50.410">
    <property type="entry name" value="von Willebrand factor, type A domain"/>
    <property type="match status" value="1"/>
</dbReference>
<accession>A0A2T1HSJ1</accession>
<protein>
    <submittedName>
        <fullName evidence="2">Pilus assembly protein TadG</fullName>
    </submittedName>
</protein>